<dbReference type="Proteomes" id="UP001415857">
    <property type="component" value="Unassembled WGS sequence"/>
</dbReference>
<dbReference type="SUPFAM" id="SSF56112">
    <property type="entry name" value="Protein kinase-like (PK-like)"/>
    <property type="match status" value="1"/>
</dbReference>
<keyword evidence="3" id="KW-0472">Membrane</keyword>
<dbReference type="PROSITE" id="PS50011">
    <property type="entry name" value="PROTEIN_KINASE_DOM"/>
    <property type="match status" value="1"/>
</dbReference>
<evidence type="ECO:0000256" key="5">
    <source>
        <dbReference type="ARBA" id="ARBA00022741"/>
    </source>
</evidence>
<keyword evidence="4" id="KW-0808">Transferase</keyword>
<dbReference type="PROSITE" id="PS00107">
    <property type="entry name" value="PROTEIN_KINASE_ATP"/>
    <property type="match status" value="1"/>
</dbReference>
<organism evidence="10 11">
    <name type="scientific">Liquidambar formosana</name>
    <name type="common">Formosan gum</name>
    <dbReference type="NCBI Taxonomy" id="63359"/>
    <lineage>
        <taxon>Eukaryota</taxon>
        <taxon>Viridiplantae</taxon>
        <taxon>Streptophyta</taxon>
        <taxon>Embryophyta</taxon>
        <taxon>Tracheophyta</taxon>
        <taxon>Spermatophyta</taxon>
        <taxon>Magnoliopsida</taxon>
        <taxon>eudicotyledons</taxon>
        <taxon>Gunneridae</taxon>
        <taxon>Pentapetalae</taxon>
        <taxon>Saxifragales</taxon>
        <taxon>Altingiaceae</taxon>
        <taxon>Liquidambar</taxon>
    </lineage>
</organism>
<evidence type="ECO:0000256" key="2">
    <source>
        <dbReference type="ARBA" id="ARBA00012513"/>
    </source>
</evidence>
<evidence type="ECO:0000256" key="6">
    <source>
        <dbReference type="ARBA" id="ARBA00022777"/>
    </source>
</evidence>
<dbReference type="FunFam" id="3.30.200.20:FF:000228">
    <property type="entry name" value="Serine/threonine-protein kinase BIK1"/>
    <property type="match status" value="1"/>
</dbReference>
<keyword evidence="11" id="KW-1185">Reference proteome</keyword>
<dbReference type="Gene3D" id="3.30.200.20">
    <property type="entry name" value="Phosphorylase Kinase, domain 1"/>
    <property type="match status" value="1"/>
</dbReference>
<dbReference type="GO" id="GO:0005886">
    <property type="term" value="C:plasma membrane"/>
    <property type="evidence" value="ECO:0007669"/>
    <property type="project" value="UniProtKB-SubCell"/>
</dbReference>
<dbReference type="PANTHER" id="PTHR45621">
    <property type="entry name" value="OS01G0588500 PROTEIN-RELATED"/>
    <property type="match status" value="1"/>
</dbReference>
<dbReference type="EMBL" id="JBBPBK010000005">
    <property type="protein sequence ID" value="KAK9284927.1"/>
    <property type="molecule type" value="Genomic_DNA"/>
</dbReference>
<dbReference type="InterPro" id="IPR017441">
    <property type="entry name" value="Protein_kinase_ATP_BS"/>
</dbReference>
<feature type="domain" description="Protein kinase" evidence="9">
    <location>
        <begin position="178"/>
        <end position="443"/>
    </location>
</feature>
<evidence type="ECO:0000256" key="8">
    <source>
        <dbReference type="PROSITE-ProRule" id="PRU10141"/>
    </source>
</evidence>
<evidence type="ECO:0000256" key="7">
    <source>
        <dbReference type="ARBA" id="ARBA00022840"/>
    </source>
</evidence>
<keyword evidence="3" id="KW-1003">Cell membrane</keyword>
<feature type="binding site" evidence="8">
    <location>
        <position position="216"/>
    </location>
    <ligand>
        <name>ATP</name>
        <dbReference type="ChEBI" id="CHEBI:30616"/>
    </ligand>
</feature>
<dbReference type="PROSITE" id="PS00109">
    <property type="entry name" value="PROTEIN_KINASE_TYR"/>
    <property type="match status" value="1"/>
</dbReference>
<accession>A0AAP0S077</accession>
<dbReference type="Pfam" id="PF07714">
    <property type="entry name" value="PK_Tyr_Ser-Thr"/>
    <property type="match status" value="1"/>
</dbReference>
<comment type="caution">
    <text evidence="10">The sequence shown here is derived from an EMBL/GenBank/DDBJ whole genome shotgun (WGS) entry which is preliminary data.</text>
</comment>
<comment type="subcellular location">
    <subcellularLocation>
        <location evidence="1">Cell membrane</location>
    </subcellularLocation>
</comment>
<sequence>MAVQTSHFTSEHLEIISKASLSSARSSLSDQSCSETSYAESLSTSISEREILSAPDLKAFSYNELRNATKGGFDSSAHSSPTAQSCSETSYAESLSTSISEREILSAPDLKAFSYNELRNATKGGFDSSACSSLTARSCSETSYAESLPILISECEILSTPGLKAFSFNELKNATRNFRPSALIGVGKSGHVYKGWIDEKTLAATKLGFGMAIAVKVLNCTGEGFLGDNEWLKEIIYLGQFHHPNLVKLIGYCLDGDNRILVYEFMCKRNLENHLFRGWTQPLPWAVRIKVAISVARGLCFLHDAESHVIYLDFRPYNILVDSDFNAKLSNWCLGKAGFTGDRFSVSTQVIDAYTAPEYIATGQATAKSDVYSFGVLLLELLSGRHALDTNRPREEVNLVEFAKSYLGNKRILFQIIDHRLEVHQERSTHGCYPRLTVPKHRG</sequence>
<evidence type="ECO:0000256" key="3">
    <source>
        <dbReference type="ARBA" id="ARBA00022475"/>
    </source>
</evidence>
<dbReference type="EC" id="2.7.11.1" evidence="2"/>
<dbReference type="Gene3D" id="1.10.510.10">
    <property type="entry name" value="Transferase(Phosphotransferase) domain 1"/>
    <property type="match status" value="1"/>
</dbReference>
<dbReference type="InterPro" id="IPR000719">
    <property type="entry name" value="Prot_kinase_dom"/>
</dbReference>
<keyword evidence="6" id="KW-0418">Kinase</keyword>
<proteinExistence type="predicted"/>
<dbReference type="InterPro" id="IPR050823">
    <property type="entry name" value="Plant_Ser_Thr_Prot_Kinase"/>
</dbReference>
<evidence type="ECO:0000313" key="10">
    <source>
        <dbReference type="EMBL" id="KAK9284927.1"/>
    </source>
</evidence>
<dbReference type="GO" id="GO:0005524">
    <property type="term" value="F:ATP binding"/>
    <property type="evidence" value="ECO:0007669"/>
    <property type="project" value="UniProtKB-UniRule"/>
</dbReference>
<dbReference type="InterPro" id="IPR008266">
    <property type="entry name" value="Tyr_kinase_AS"/>
</dbReference>
<name>A0AAP0S077_LIQFO</name>
<evidence type="ECO:0000259" key="9">
    <source>
        <dbReference type="PROSITE" id="PS50011"/>
    </source>
</evidence>
<dbReference type="InterPro" id="IPR001245">
    <property type="entry name" value="Ser-Thr/Tyr_kinase_cat_dom"/>
</dbReference>
<dbReference type="InterPro" id="IPR011009">
    <property type="entry name" value="Kinase-like_dom_sf"/>
</dbReference>
<protein>
    <recommendedName>
        <fullName evidence="2">non-specific serine/threonine protein kinase</fullName>
        <ecNumber evidence="2">2.7.11.1</ecNumber>
    </recommendedName>
</protein>
<evidence type="ECO:0000256" key="4">
    <source>
        <dbReference type="ARBA" id="ARBA00022679"/>
    </source>
</evidence>
<evidence type="ECO:0000256" key="1">
    <source>
        <dbReference type="ARBA" id="ARBA00004236"/>
    </source>
</evidence>
<evidence type="ECO:0000313" key="11">
    <source>
        <dbReference type="Proteomes" id="UP001415857"/>
    </source>
</evidence>
<dbReference type="AlphaFoldDB" id="A0AAP0S077"/>
<keyword evidence="5 8" id="KW-0547">Nucleotide-binding</keyword>
<keyword evidence="7 8" id="KW-0067">ATP-binding</keyword>
<dbReference type="GO" id="GO:0004674">
    <property type="term" value="F:protein serine/threonine kinase activity"/>
    <property type="evidence" value="ECO:0007669"/>
    <property type="project" value="UniProtKB-EC"/>
</dbReference>
<reference evidence="10 11" key="1">
    <citation type="journal article" date="2024" name="Plant J.">
        <title>Genome sequences and population genomics reveal climatic adaptation and genomic divergence between two closely related sweetgum species.</title>
        <authorList>
            <person name="Xu W.Q."/>
            <person name="Ren C.Q."/>
            <person name="Zhang X.Y."/>
            <person name="Comes H.P."/>
            <person name="Liu X.H."/>
            <person name="Li Y.G."/>
            <person name="Kettle C.J."/>
            <person name="Jalonen R."/>
            <person name="Gaisberger H."/>
            <person name="Ma Y.Z."/>
            <person name="Qiu Y.X."/>
        </authorList>
    </citation>
    <scope>NUCLEOTIDE SEQUENCE [LARGE SCALE GENOMIC DNA]</scope>
    <source>
        <strain evidence="10">Hangzhou</strain>
    </source>
</reference>
<gene>
    <name evidence="10" type="ORF">L1049_024108</name>
</gene>